<keyword evidence="3" id="KW-0687">Ribonucleoprotein</keyword>
<evidence type="ECO:0000256" key="4">
    <source>
        <dbReference type="ARBA" id="ARBA00035461"/>
    </source>
</evidence>
<dbReference type="GO" id="GO:0006412">
    <property type="term" value="P:translation"/>
    <property type="evidence" value="ECO:0007669"/>
    <property type="project" value="InterPro"/>
</dbReference>
<dbReference type="GO" id="GO:0003735">
    <property type="term" value="F:structural constituent of ribosome"/>
    <property type="evidence" value="ECO:0007669"/>
    <property type="project" value="InterPro"/>
</dbReference>
<evidence type="ECO:0000256" key="2">
    <source>
        <dbReference type="ARBA" id="ARBA00022980"/>
    </source>
</evidence>
<gene>
    <name evidence="6" type="ORF">UX69_C0005G0001</name>
</gene>
<dbReference type="PANTHER" id="PTHR11994">
    <property type="entry name" value="60S RIBOSOMAL PROTEIN L11-RELATED"/>
    <property type="match status" value="1"/>
</dbReference>
<dbReference type="EMBL" id="LCNE01000005">
    <property type="protein sequence ID" value="KKU49141.1"/>
    <property type="molecule type" value="Genomic_DNA"/>
</dbReference>
<feature type="non-terminal residue" evidence="6">
    <location>
        <position position="1"/>
    </location>
</feature>
<dbReference type="AlphaFoldDB" id="A0A0G1QW26"/>
<name>A0A0G1QW26_UNCKA</name>
<comment type="similarity">
    <text evidence="1">Belongs to the universal ribosomal protein uL5 family.</text>
</comment>
<protein>
    <recommendedName>
        <fullName evidence="4">50S ribosomal protein L5</fullName>
    </recommendedName>
</protein>
<dbReference type="Pfam" id="PF00673">
    <property type="entry name" value="Ribosomal_L5_C"/>
    <property type="match status" value="1"/>
</dbReference>
<reference evidence="6 7" key="1">
    <citation type="journal article" date="2015" name="Nature">
        <title>rRNA introns, odd ribosomes, and small enigmatic genomes across a large radiation of phyla.</title>
        <authorList>
            <person name="Brown C.T."/>
            <person name="Hug L.A."/>
            <person name="Thomas B.C."/>
            <person name="Sharon I."/>
            <person name="Castelle C.J."/>
            <person name="Singh A."/>
            <person name="Wilkins M.J."/>
            <person name="Williams K.H."/>
            <person name="Banfield J.F."/>
        </authorList>
    </citation>
    <scope>NUCLEOTIDE SEQUENCE [LARGE SCALE GENOMIC DNA]</scope>
</reference>
<feature type="domain" description="Large ribosomal subunit protein uL5 C-terminal" evidence="5">
    <location>
        <begin position="4"/>
        <end position="95"/>
    </location>
</feature>
<dbReference type="GO" id="GO:0005840">
    <property type="term" value="C:ribosome"/>
    <property type="evidence" value="ECO:0007669"/>
    <property type="project" value="UniProtKB-KW"/>
</dbReference>
<proteinExistence type="inferred from homology"/>
<dbReference type="Gene3D" id="3.30.1440.10">
    <property type="match status" value="1"/>
</dbReference>
<accession>A0A0G1QW26</accession>
<evidence type="ECO:0000313" key="7">
    <source>
        <dbReference type="Proteomes" id="UP000033946"/>
    </source>
</evidence>
<dbReference type="PATRIC" id="fig|1619111.3.peg.93"/>
<dbReference type="GO" id="GO:1990904">
    <property type="term" value="C:ribonucleoprotein complex"/>
    <property type="evidence" value="ECO:0007669"/>
    <property type="project" value="UniProtKB-KW"/>
</dbReference>
<organism evidence="6 7">
    <name type="scientific">candidate division WWE3 bacterium GW2011_GWA2_46_9</name>
    <dbReference type="NCBI Taxonomy" id="1619111"/>
    <lineage>
        <taxon>Bacteria</taxon>
        <taxon>Katanobacteria</taxon>
    </lineage>
</organism>
<sequence length="97" mass="10666">GDVVGLVVTLRGLRMWVFLDKLISLALPRVKDFKGLSYNGFDELGNYSIGIRDHTIFSEVNPNTTKGIRSLQLTLVVSAKNKDHGKSLLKSLGLPLV</sequence>
<dbReference type="InterPro" id="IPR002132">
    <property type="entry name" value="Ribosomal_uL5"/>
</dbReference>
<evidence type="ECO:0000313" key="6">
    <source>
        <dbReference type="EMBL" id="KKU49141.1"/>
    </source>
</evidence>
<keyword evidence="2 6" id="KW-0689">Ribosomal protein</keyword>
<dbReference type="Proteomes" id="UP000033946">
    <property type="component" value="Unassembled WGS sequence"/>
</dbReference>
<evidence type="ECO:0000256" key="3">
    <source>
        <dbReference type="ARBA" id="ARBA00023274"/>
    </source>
</evidence>
<dbReference type="InterPro" id="IPR031309">
    <property type="entry name" value="Ribosomal_uL5_C"/>
</dbReference>
<comment type="caution">
    <text evidence="6">The sequence shown here is derived from an EMBL/GenBank/DDBJ whole genome shotgun (WGS) entry which is preliminary data.</text>
</comment>
<dbReference type="SUPFAM" id="SSF55282">
    <property type="entry name" value="RL5-like"/>
    <property type="match status" value="1"/>
</dbReference>
<evidence type="ECO:0000256" key="1">
    <source>
        <dbReference type="ARBA" id="ARBA00008553"/>
    </source>
</evidence>
<evidence type="ECO:0000259" key="5">
    <source>
        <dbReference type="Pfam" id="PF00673"/>
    </source>
</evidence>
<dbReference type="InterPro" id="IPR022803">
    <property type="entry name" value="Ribosomal_uL5_dom_sf"/>
</dbReference>